<feature type="domain" description="PARP catalytic" evidence="1">
    <location>
        <begin position="1"/>
        <end position="57"/>
    </location>
</feature>
<dbReference type="AlphaFoldDB" id="A0A1S1V9P1"/>
<keyword evidence="3" id="KW-1185">Reference proteome</keyword>
<evidence type="ECO:0000313" key="3">
    <source>
        <dbReference type="Proteomes" id="UP000180254"/>
    </source>
</evidence>
<name>A0A1S1V9P1_9FIRM</name>
<protein>
    <recommendedName>
        <fullName evidence="1">PARP catalytic domain-containing protein</fullName>
    </recommendedName>
</protein>
<comment type="caution">
    <text evidence="2">The sequence shown here is derived from an EMBL/GenBank/DDBJ whole genome shotgun (WGS) entry which is preliminary data.</text>
</comment>
<evidence type="ECO:0000313" key="2">
    <source>
        <dbReference type="EMBL" id="OHW63120.1"/>
    </source>
</evidence>
<dbReference type="PROSITE" id="PS51059">
    <property type="entry name" value="PARP_CATALYTIC"/>
    <property type="match status" value="1"/>
</dbReference>
<dbReference type="Proteomes" id="UP000180254">
    <property type="component" value="Unassembled WGS sequence"/>
</dbReference>
<dbReference type="STRING" id="39480.EUAN_09040"/>
<reference evidence="2 3" key="1">
    <citation type="submission" date="2016-09" db="EMBL/GenBank/DDBJ databases">
        <title>Genome sequence of Eubacterium angustum.</title>
        <authorList>
            <person name="Poehlein A."/>
            <person name="Daniel R."/>
        </authorList>
    </citation>
    <scope>NUCLEOTIDE SEQUENCE [LARGE SCALE GENOMIC DNA]</scope>
    <source>
        <strain evidence="2 3">DSM 1989</strain>
    </source>
</reference>
<dbReference type="GO" id="GO:0003950">
    <property type="term" value="F:NAD+ poly-ADP-ribosyltransferase activity"/>
    <property type="evidence" value="ECO:0007669"/>
    <property type="project" value="InterPro"/>
</dbReference>
<dbReference type="EMBL" id="MKIE01000002">
    <property type="protein sequence ID" value="OHW63120.1"/>
    <property type="molecule type" value="Genomic_DNA"/>
</dbReference>
<evidence type="ECO:0000259" key="1">
    <source>
        <dbReference type="PROSITE" id="PS51059"/>
    </source>
</evidence>
<sequence>MKKEEIFKKIELLDKADEVFRVIEELDHSSQIAVVSIVQILIDTNPFQDYQESCEQP</sequence>
<dbReference type="InterPro" id="IPR012317">
    <property type="entry name" value="Poly(ADP-ribose)pol_cat_dom"/>
</dbReference>
<proteinExistence type="predicted"/>
<accession>A0A1S1V9P1</accession>
<organism evidence="2 3">
    <name type="scientific">Andreesenia angusta</name>
    <dbReference type="NCBI Taxonomy" id="39480"/>
    <lineage>
        <taxon>Bacteria</taxon>
        <taxon>Bacillati</taxon>
        <taxon>Bacillota</taxon>
        <taxon>Tissierellia</taxon>
        <taxon>Tissierellales</taxon>
        <taxon>Gottschalkiaceae</taxon>
        <taxon>Andreesenia</taxon>
    </lineage>
</organism>
<gene>
    <name evidence="2" type="ORF">EUAN_09040</name>
</gene>